<keyword evidence="2" id="KW-1185">Reference proteome</keyword>
<evidence type="ECO:0000313" key="1">
    <source>
        <dbReference type="EMBL" id="MEA3518681.1"/>
    </source>
</evidence>
<gene>
    <name evidence="1" type="ORF">U8465_16385</name>
</gene>
<proteinExistence type="predicted"/>
<comment type="caution">
    <text evidence="1">The sequence shown here is derived from an EMBL/GenBank/DDBJ whole genome shotgun (WGS) entry which is preliminary data.</text>
</comment>
<reference evidence="1" key="1">
    <citation type="submission" date="2023-12" db="EMBL/GenBank/DDBJ databases">
        <title>Diversity of Rhizobium in root nodule of phaseolus vulgaris.</title>
        <authorList>
            <person name="Wang H."/>
        </authorList>
    </citation>
    <scope>NUCLEOTIDE SEQUENCE</scope>
    <source>
        <strain evidence="1">MJ31</strain>
    </source>
</reference>
<name>A0ACC6MZ74_9HYPH</name>
<dbReference type="Proteomes" id="UP001304050">
    <property type="component" value="Unassembled WGS sequence"/>
</dbReference>
<dbReference type="EMBL" id="JAYESG010000007">
    <property type="protein sequence ID" value="MEA3518681.1"/>
    <property type="molecule type" value="Genomic_DNA"/>
</dbReference>
<protein>
    <submittedName>
        <fullName evidence="1">DUF6636 domain-containing protein</fullName>
    </submittedName>
</protein>
<sequence length="159" mass="17577">MREYAIVRPGRERITMRTRHLILALVFCAAFAPTVLAAEKTFKPDENGQIVFVTPTRNIGCVYTPKGGVEMYVPEDGGPELACDRKEPLYVRLILSASGSASIFKMVGDTACCSEDHILDYGDTWRGGPYSCASATEGLRCRRRDGHGFLASRKRLTVE</sequence>
<evidence type="ECO:0000313" key="2">
    <source>
        <dbReference type="Proteomes" id="UP001304050"/>
    </source>
</evidence>
<accession>A0ACC6MZ74</accession>
<organism evidence="1 2">
    <name type="scientific">Rhizobium mulingense</name>
    <dbReference type="NCBI Taxonomy" id="3031128"/>
    <lineage>
        <taxon>Bacteria</taxon>
        <taxon>Pseudomonadati</taxon>
        <taxon>Pseudomonadota</taxon>
        <taxon>Alphaproteobacteria</taxon>
        <taxon>Hyphomicrobiales</taxon>
        <taxon>Rhizobiaceae</taxon>
        <taxon>Rhizobium/Agrobacterium group</taxon>
        <taxon>Rhizobium</taxon>
    </lineage>
</organism>